<dbReference type="EMBL" id="MHLI01000004">
    <property type="protein sequence ID" value="OGZ06354.1"/>
    <property type="molecule type" value="Genomic_DNA"/>
</dbReference>
<name>A0A1G2CYB4_9BACT</name>
<evidence type="ECO:0000313" key="1">
    <source>
        <dbReference type="EMBL" id="OGZ06354.1"/>
    </source>
</evidence>
<organism evidence="1 2">
    <name type="scientific">Candidatus Lloydbacteria bacterium RIFCSPHIGHO2_01_FULL_49_22</name>
    <dbReference type="NCBI Taxonomy" id="1798658"/>
    <lineage>
        <taxon>Bacteria</taxon>
        <taxon>Candidatus Lloydiibacteriota</taxon>
    </lineage>
</organism>
<sequence>MAELLSLKPYAATMEVSLELPLITMQVVLCFGPFNSLEKAEEWTGEVERLHRGIETEEVSKSGEVFDATGLPTGAFVRSYVHGTDIIQVGQSARKQGNLIPVNTPEVDARDLHIYALRAIEEATNMAFMALGL</sequence>
<accession>A0A1G2CYB4</accession>
<evidence type="ECO:0000313" key="2">
    <source>
        <dbReference type="Proteomes" id="UP000177122"/>
    </source>
</evidence>
<proteinExistence type="predicted"/>
<dbReference type="AlphaFoldDB" id="A0A1G2CYB4"/>
<protein>
    <submittedName>
        <fullName evidence="1">Uncharacterized protein</fullName>
    </submittedName>
</protein>
<dbReference type="Proteomes" id="UP000177122">
    <property type="component" value="Unassembled WGS sequence"/>
</dbReference>
<comment type="caution">
    <text evidence="1">The sequence shown here is derived from an EMBL/GenBank/DDBJ whole genome shotgun (WGS) entry which is preliminary data.</text>
</comment>
<gene>
    <name evidence="1" type="ORF">A2845_00970</name>
</gene>
<reference evidence="1 2" key="1">
    <citation type="journal article" date="2016" name="Nat. Commun.">
        <title>Thousands of microbial genomes shed light on interconnected biogeochemical processes in an aquifer system.</title>
        <authorList>
            <person name="Anantharaman K."/>
            <person name="Brown C.T."/>
            <person name="Hug L.A."/>
            <person name="Sharon I."/>
            <person name="Castelle C.J."/>
            <person name="Probst A.J."/>
            <person name="Thomas B.C."/>
            <person name="Singh A."/>
            <person name="Wilkins M.J."/>
            <person name="Karaoz U."/>
            <person name="Brodie E.L."/>
            <person name="Williams K.H."/>
            <person name="Hubbard S.S."/>
            <person name="Banfield J.F."/>
        </authorList>
    </citation>
    <scope>NUCLEOTIDE SEQUENCE [LARGE SCALE GENOMIC DNA]</scope>
</reference>